<name>A0A1H9S890_9MICO</name>
<proteinExistence type="predicted"/>
<organism evidence="1 2">
    <name type="scientific">Pedococcus cremeus</name>
    <dbReference type="NCBI Taxonomy" id="587636"/>
    <lineage>
        <taxon>Bacteria</taxon>
        <taxon>Bacillati</taxon>
        <taxon>Actinomycetota</taxon>
        <taxon>Actinomycetes</taxon>
        <taxon>Micrococcales</taxon>
        <taxon>Intrasporangiaceae</taxon>
        <taxon>Pedococcus</taxon>
    </lineage>
</organism>
<evidence type="ECO:0000313" key="1">
    <source>
        <dbReference type="EMBL" id="SER81204.1"/>
    </source>
</evidence>
<sequence>MPHRPAASTRRPAHLLARLALVPLLAVTALLATGWDSASSARATATTPPQTASSPRAMWVWDTSTPAATVALAQQAGVGQLFVAVPPRLPSSSVLPQVREISQRAATAGIRVDALGGDPGWVDNPTWVVDNWLRPAMGTGLFTGVHVDIEPYTTSAWQTDQAGVVQRYLSTLDTLVAAAAPAAVEADVPFWLHEVPAGASTLDREILRRVPGVSVMAYRDTAAGDDGSIALATPSITAATELGRHARVGQETNDLGDDPVAQKQTFYGQTRTELEQQVAQIGAAFAGQPGYAGIAIHDSVGYAALAP</sequence>
<dbReference type="OrthoDB" id="5037876at2"/>
<reference evidence="2" key="1">
    <citation type="submission" date="2016-10" db="EMBL/GenBank/DDBJ databases">
        <authorList>
            <person name="Varghese N."/>
            <person name="Submissions S."/>
        </authorList>
    </citation>
    <scope>NUCLEOTIDE SEQUENCE [LARGE SCALE GENOMIC DNA]</scope>
    <source>
        <strain evidence="2">CGMCC 1.6963</strain>
    </source>
</reference>
<dbReference type="STRING" id="587636.SAMN05216199_1301"/>
<dbReference type="AlphaFoldDB" id="A0A1H9S890"/>
<dbReference type="RefSeq" id="WP_091756321.1">
    <property type="nucleotide sequence ID" value="NZ_FOHB01000001.1"/>
</dbReference>
<accession>A0A1H9S890</accession>
<dbReference type="Proteomes" id="UP000199019">
    <property type="component" value="Unassembled WGS sequence"/>
</dbReference>
<evidence type="ECO:0000313" key="2">
    <source>
        <dbReference type="Proteomes" id="UP000199019"/>
    </source>
</evidence>
<keyword evidence="2" id="KW-1185">Reference proteome</keyword>
<gene>
    <name evidence="1" type="ORF">SAMN05216199_1301</name>
</gene>
<dbReference type="EMBL" id="FOHB01000001">
    <property type="protein sequence ID" value="SER81204.1"/>
    <property type="molecule type" value="Genomic_DNA"/>
</dbReference>
<protein>
    <submittedName>
        <fullName evidence="1">Uncharacterized protein</fullName>
    </submittedName>
</protein>